<comment type="cofactor">
    <cofactor evidence="1">
        <name>FMN</name>
        <dbReference type="ChEBI" id="CHEBI:58210"/>
    </cofactor>
</comment>
<reference evidence="6" key="1">
    <citation type="submission" date="2025-08" db="UniProtKB">
        <authorList>
            <consortium name="RefSeq"/>
        </authorList>
    </citation>
    <scope>IDENTIFICATION</scope>
    <source>
        <tissue evidence="6">Testes</tissue>
    </source>
</reference>
<evidence type="ECO:0000256" key="2">
    <source>
        <dbReference type="ARBA" id="ARBA00022630"/>
    </source>
</evidence>
<evidence type="ECO:0000256" key="4">
    <source>
        <dbReference type="ARBA" id="ARBA00038054"/>
    </source>
</evidence>
<dbReference type="PANTHER" id="PTHR33798">
    <property type="entry name" value="FLAVOPROTEIN OXYGENASE"/>
    <property type="match status" value="1"/>
</dbReference>
<sequence length="118" mass="13437">MGFLRCLWIGSTTLRCVRKPDRISFAYYHDNQSSEPINKQQQKKGMWNTESNHKKLHIDTKDMDSCSVYDILCASIVPRPIAFVSTCSLKDKVNNLAAFSFFMPVTSVPPTLAFSITR</sequence>
<dbReference type="InterPro" id="IPR012349">
    <property type="entry name" value="Split_barrel_FMN-bd"/>
</dbReference>
<dbReference type="PANTHER" id="PTHR33798:SF5">
    <property type="entry name" value="FLAVIN REDUCTASE LIKE DOMAIN-CONTAINING PROTEIN"/>
    <property type="match status" value="1"/>
</dbReference>
<accession>A0ABM0MJZ2</accession>
<keyword evidence="2" id="KW-0285">Flavoprotein</keyword>
<comment type="similarity">
    <text evidence="4">Belongs to the flavoredoxin family.</text>
</comment>
<evidence type="ECO:0000256" key="1">
    <source>
        <dbReference type="ARBA" id="ARBA00001917"/>
    </source>
</evidence>
<keyword evidence="5" id="KW-1185">Reference proteome</keyword>
<dbReference type="Proteomes" id="UP000694865">
    <property type="component" value="Unplaced"/>
</dbReference>
<gene>
    <name evidence="6" type="primary">LOC102803232</name>
</gene>
<organism evidence="5 6">
    <name type="scientific">Saccoglossus kowalevskii</name>
    <name type="common">Acorn worm</name>
    <dbReference type="NCBI Taxonomy" id="10224"/>
    <lineage>
        <taxon>Eukaryota</taxon>
        <taxon>Metazoa</taxon>
        <taxon>Hemichordata</taxon>
        <taxon>Enteropneusta</taxon>
        <taxon>Harrimaniidae</taxon>
        <taxon>Saccoglossus</taxon>
    </lineage>
</organism>
<dbReference type="SUPFAM" id="SSF50475">
    <property type="entry name" value="FMN-binding split barrel"/>
    <property type="match status" value="1"/>
</dbReference>
<dbReference type="Gene3D" id="2.30.110.10">
    <property type="entry name" value="Electron Transport, Fmn-binding Protein, Chain A"/>
    <property type="match status" value="1"/>
</dbReference>
<evidence type="ECO:0000313" key="5">
    <source>
        <dbReference type="Proteomes" id="UP000694865"/>
    </source>
</evidence>
<name>A0ABM0MJZ2_SACKO</name>
<proteinExistence type="inferred from homology"/>
<evidence type="ECO:0000313" key="6">
    <source>
        <dbReference type="RefSeq" id="XP_006820333.1"/>
    </source>
</evidence>
<evidence type="ECO:0000256" key="3">
    <source>
        <dbReference type="ARBA" id="ARBA00022643"/>
    </source>
</evidence>
<protein>
    <submittedName>
        <fullName evidence="6">Uncharacterized protein LOC102803232</fullName>
    </submittedName>
</protein>
<dbReference type="RefSeq" id="XP_006820333.1">
    <property type="nucleotide sequence ID" value="XM_006820270.1"/>
</dbReference>
<dbReference type="GeneID" id="102803232"/>
<keyword evidence="3" id="KW-0288">FMN</keyword>